<evidence type="ECO:0000313" key="2">
    <source>
        <dbReference type="EMBL" id="CCI54379.1"/>
    </source>
</evidence>
<reference evidence="2 3" key="1">
    <citation type="journal article" date="2013" name="ISME J.">
        <title>A metabolic model for members of the genus Tetrasphaera involved in enhanced biological phosphorus removal.</title>
        <authorList>
            <person name="Kristiansen R."/>
            <person name="Nguyen H.T.T."/>
            <person name="Saunders A.M."/>
            <person name="Nielsen J.L."/>
            <person name="Wimmer R."/>
            <person name="Le V.Q."/>
            <person name="McIlroy S.J."/>
            <person name="Petrovski S."/>
            <person name="Seviour R.J."/>
            <person name="Calteau A."/>
            <person name="Nielsen K.L."/>
            <person name="Nielsen P.H."/>
        </authorList>
    </citation>
    <scope>NUCLEOTIDE SEQUENCE [LARGE SCALE GENOMIC DNA]</scope>
    <source>
        <strain evidence="2 3">Ben 74</strain>
    </source>
</reference>
<keyword evidence="3" id="KW-1185">Reference proteome</keyword>
<dbReference type="InterPro" id="IPR014867">
    <property type="entry name" value="Spore_coat_CotH_CotH2/3/7"/>
</dbReference>
<keyword evidence="1" id="KW-0732">Signal</keyword>
<dbReference type="PANTHER" id="PTHR40050">
    <property type="entry name" value="INNER SPORE COAT PROTEIN H"/>
    <property type="match status" value="1"/>
</dbReference>
<proteinExistence type="predicted"/>
<feature type="chain" id="PRO_5001721133" evidence="1">
    <location>
        <begin position="25"/>
        <end position="374"/>
    </location>
</feature>
<protein>
    <submittedName>
        <fullName evidence="2">Spore coat assembly protein</fullName>
    </submittedName>
</protein>
<dbReference type="Pfam" id="PF08757">
    <property type="entry name" value="CotH"/>
    <property type="match status" value="1"/>
</dbReference>
<gene>
    <name evidence="2" type="ORF">BN13_70003</name>
</gene>
<dbReference type="RefSeq" id="WP_084733512.1">
    <property type="nucleotide sequence ID" value="NZ_HF571038.1"/>
</dbReference>
<accession>A0A077MCR7</accession>
<comment type="caution">
    <text evidence="2">The sequence shown here is derived from an EMBL/GenBank/DDBJ whole genome shotgun (WGS) entry which is preliminary data.</text>
</comment>
<dbReference type="AlphaFoldDB" id="A0A077MCR7"/>
<dbReference type="OrthoDB" id="3280828at2"/>
<feature type="signal peptide" evidence="1">
    <location>
        <begin position="1"/>
        <end position="24"/>
    </location>
</feature>
<dbReference type="STRING" id="1193518.BN13_70003"/>
<organism evidence="2 3">
    <name type="scientific">Nostocoides jenkinsii Ben 74</name>
    <dbReference type="NCBI Taxonomy" id="1193518"/>
    <lineage>
        <taxon>Bacteria</taxon>
        <taxon>Bacillati</taxon>
        <taxon>Actinomycetota</taxon>
        <taxon>Actinomycetes</taxon>
        <taxon>Micrococcales</taxon>
        <taxon>Intrasporangiaceae</taxon>
        <taxon>Nostocoides</taxon>
    </lineage>
</organism>
<dbReference type="PROSITE" id="PS51257">
    <property type="entry name" value="PROKAR_LIPOPROTEIN"/>
    <property type="match status" value="1"/>
</dbReference>
<dbReference type="PANTHER" id="PTHR40050:SF1">
    <property type="entry name" value="INNER SPORE COAT PROTEIN H"/>
    <property type="match status" value="1"/>
</dbReference>
<name>A0A077MCR7_9MICO</name>
<dbReference type="InterPro" id="IPR006311">
    <property type="entry name" value="TAT_signal"/>
</dbReference>
<dbReference type="PROSITE" id="PS51318">
    <property type="entry name" value="TAT"/>
    <property type="match status" value="1"/>
</dbReference>
<dbReference type="EMBL" id="CAJC01000183">
    <property type="protein sequence ID" value="CCI54379.1"/>
    <property type="molecule type" value="Genomic_DNA"/>
</dbReference>
<dbReference type="Proteomes" id="UP000035720">
    <property type="component" value="Unassembled WGS sequence"/>
</dbReference>
<sequence length="374" mass="39647">MTMKLDRRSMLRWGAGAAAVGALAACSQATDSSTPAAGGAASAEQVAQRTGAGVFDATRLHTLDIAMSDNDFQSIMTAYQADRTKDWVEATVTIDGTAYDRCGVRLKGNSTIWRVPTGATASEYPWLVRLDKFVDGQAHEGVTEIVVRLNNTTTALNEALSLDLLAKAGLASEPWSYAAVSVAGAAPVLRLILEQPSKPWVERTFAADGILYKAEAQGNYDYLGDDPAAYDDRFDVEAGEDDLAPLIAFLKWVNEIDDTGFASGLAEQVEVDAFATYLALEDLIGNYDAMDGPGNNSYLWRASSTKRMTVVGWDHNLTFGVSNRPGGGQGLGGQGGGGVAPGPARAWVEVGRTGATRAATSCPAVSRPHPHWPN</sequence>
<evidence type="ECO:0000256" key="1">
    <source>
        <dbReference type="SAM" id="SignalP"/>
    </source>
</evidence>
<evidence type="ECO:0000313" key="3">
    <source>
        <dbReference type="Proteomes" id="UP000035720"/>
    </source>
</evidence>